<dbReference type="FunFam" id="1.25.40.20:FF:000832">
    <property type="entry name" value="Death-associated protein kinase 1"/>
    <property type="match status" value="1"/>
</dbReference>
<sequence length="1771" mass="196534">MTTFNQENVEEYYEIGEELGSGHFAVVKKCREKSSGTEFAAKFIKKRRGKSGRRGVTREDIEREVSILKEIQHPNVITLHHVFENKAEVILILELVAGGELFDFLAEKESLTEEQATKFLKQILDGVLYLHSKQIAHFDLKPENIMLLSRTIPHPSIKLIDFGLAHKIDFGNDFKNIFGTPEFVAPEVVNYEPLGLAADMWSVGVITYILLSGASPFLGDNKQETLANVSAVNYEFDEEFFSNTSTLAKDFITRLLVKDPKKRMTIQDSLQHPWIKPKDTQQELSRKESAVNMEKFKRFAARRKWKQSVRLISLCNRLSRSFLSRSNMSVSHSDDTLDEEDSFVMKAIIHAINDDNVPGLQHLLGSLTSYDVNQPNKHGTTPLLIASGCGNIRIIEVLMGKGAEIQAHDKSGANAVSYAARNGHVETLKFLHGKNCPLDIQDKSGETALHVAARYGNVDVVQYLCSIHANPNLLDREQETPLHCASWHGYAPVARALCEAGCDVNARNREGESPLLTASARGFRDIVECLLEHGADLDSTDKDGHTALHLAVRRCQVAVVKCLLSRHCCPDHQDRHGNTPLHVACKDANLPIVSSLCSARADPDIPNKYGRTPLHLAANSGGLEVVRYLCAAGANTDAITSDGNSAEDLARVAQQDHIAALLGKLKKDTHKASFLQQLRPTQALQPRVKLKLFGHCGSGKSTLLESLKCGLLRSLFRRRKPRPSSHNPTRFPSSPTSTQPAVSLSISNLYPGCENVSVRSRSMIFEPSLTKGVLEVFSPVNSTLSTSDDQATKAIDIQNANINGVGDFSVWEFSGNPVYYCSYDYFAANDVSAVHLVLFSLEEPYETQLNQITFWLNLLKSLLLPEEDIAFGGRVKNPLRVVLVATHADIVNLPRLYGGEFSYDKEMSLLKEVRSRFGNDLEISQKLFVMDAGASTSKEMKLLRNHLQELRSSILSTCPPMTQLCEKIVSTLPSWRKLSGSSQLMSWQQFVLDVQEQINPLVSDDCLREVASQLHSMGEINIMQSETVQDVVLLDPRWLCSGVLAKILSPDAPKAIHHYRGRYHLEEVQGLVVEGDVDELLQVLDAMDVCARDLNSPAMVDVPALVRANGLRCSWTEEEDEEALVYGGVRVVPAEHLTPFPCGLFHKLQVSLCHWGHRQKPGDEDGVQLWANGARVTHGRAEALVLLVNHGQGVEAQARGPDSERAGCCALLELVCGIVDGLLAATLPGLLTVRHYLSPQQLRERQEPVMVYQPRDFFRAQAQREASLANTMGGYKESFSSVLSFGCAEVYQQASVGADIHASDIGLLARRKLCRLLDPPDAMGKDWCLLAMNLGLTELVARYSAAGTPEEGDAAPSPTASLLREWSARPDSTVGVLLAKLRELGRRDAADFLLKSSPVFRVGLEGAAQDSYGPACNGGTSHNSISSVISRCETMTLYLTVFTLCLSSVFAAPSLDPQLDDHWDLWKNWHTKNYHEKEEGWRRMVWEKNLKKIELHNLEHSLGKHSFRLGMNHFGDMTNEEFRQLMNGYQSKAERKYKGSLFLEPNFLEAPKEVDWREKGYVTPVKDQGQCGSCWAFSSTGAMEGQQFRKSGKLVSLSEQNLVDCSRPEGNQGCNGGLMDQAFQYIQDNSGLDSEESYPYLATDDQPCHYDPLYNSANDTGFVDVPSGKEHALMKAVAAVGPISVAIDAAHESFQFYQSGIYYEKDCSSEELDHGVLVVGYGYQSEDVDGKKYWIVKNSWSEKWGDKGYIYMAKDRKNHCGIATAASYPLV</sequence>
<dbReference type="SMART" id="SM00248">
    <property type="entry name" value="ANK"/>
    <property type="match status" value="8"/>
</dbReference>
<dbReference type="InterPro" id="IPR000668">
    <property type="entry name" value="Peptidase_C1A_C"/>
</dbReference>
<dbReference type="InterPro" id="IPR025660">
    <property type="entry name" value="Pept_his_AS"/>
</dbReference>
<keyword evidence="3" id="KW-0723">Serine/threonine-protein kinase</keyword>
<dbReference type="PROSITE" id="PS50297">
    <property type="entry name" value="ANK_REP_REGION"/>
    <property type="match status" value="7"/>
</dbReference>
<dbReference type="Pfam" id="PF00112">
    <property type="entry name" value="Peptidase_C1"/>
    <property type="match status" value="1"/>
</dbReference>
<dbReference type="GO" id="GO:0008234">
    <property type="term" value="F:cysteine-type peptidase activity"/>
    <property type="evidence" value="ECO:0007669"/>
    <property type="project" value="UniProtKB-KW"/>
</dbReference>
<comment type="subunit">
    <text evidence="24">Interacts with KLHL20. Interacts (via death domain) with MAPK1 and MAPK3. Interacts with MAP1B (via N-terminus). Interacts with PRKD1 in an oxidative stress-regulated manner. Interacts with PIN1, PDCD6, BECN1, TSC2 and STX1A. Interacts (via kinase domain) with DAPK3 (via kinase domain). Interacts with GRINB. Interacts (via death domain) with UNC5B (via death domain). Interacts with UNC5C (via death domain).</text>
</comment>
<dbReference type="PROSITE" id="PS00139">
    <property type="entry name" value="THIOL_PROTEASE_CYS"/>
    <property type="match status" value="1"/>
</dbReference>
<evidence type="ECO:0000256" key="19">
    <source>
        <dbReference type="ARBA" id="ARBA00023145"/>
    </source>
</evidence>
<proteinExistence type="inferred from homology"/>
<dbReference type="InterPro" id="IPR000719">
    <property type="entry name" value="Prot_kinase_dom"/>
</dbReference>
<dbReference type="InterPro" id="IPR008271">
    <property type="entry name" value="Ser/Thr_kinase_AS"/>
</dbReference>
<dbReference type="SMART" id="SM00005">
    <property type="entry name" value="DEATH"/>
    <property type="match status" value="1"/>
</dbReference>
<dbReference type="PROSITE" id="PS50011">
    <property type="entry name" value="PROTEIN_KINASE_DOM"/>
    <property type="match status" value="1"/>
</dbReference>
<keyword evidence="9 27" id="KW-0547">Nucleotide-binding</keyword>
<organism evidence="32 33">
    <name type="scientific">Aldrovandia affinis</name>
    <dbReference type="NCBI Taxonomy" id="143900"/>
    <lineage>
        <taxon>Eukaryota</taxon>
        <taxon>Metazoa</taxon>
        <taxon>Chordata</taxon>
        <taxon>Craniata</taxon>
        <taxon>Vertebrata</taxon>
        <taxon>Euteleostomi</taxon>
        <taxon>Actinopterygii</taxon>
        <taxon>Neopterygii</taxon>
        <taxon>Teleostei</taxon>
        <taxon>Notacanthiformes</taxon>
        <taxon>Halosauridae</taxon>
        <taxon>Aldrovandia</taxon>
    </lineage>
</organism>
<evidence type="ECO:0000256" key="1">
    <source>
        <dbReference type="ARBA" id="ARBA00001946"/>
    </source>
</evidence>
<keyword evidence="20" id="KW-1015">Disulfide bond</keyword>
<dbReference type="PROSITE" id="PS50017">
    <property type="entry name" value="DEATH_DOMAIN"/>
    <property type="match status" value="1"/>
</dbReference>
<dbReference type="Proteomes" id="UP001221898">
    <property type="component" value="Unassembled WGS sequence"/>
</dbReference>
<dbReference type="GO" id="GO:0006417">
    <property type="term" value="P:regulation of translation"/>
    <property type="evidence" value="ECO:0007669"/>
    <property type="project" value="UniProtKB-KW"/>
</dbReference>
<dbReference type="Gene3D" id="1.10.533.10">
    <property type="entry name" value="Death Domain, Fas"/>
    <property type="match status" value="1"/>
</dbReference>
<gene>
    <name evidence="32" type="ORF">AAFF_G00337440</name>
</gene>
<evidence type="ECO:0000256" key="28">
    <source>
        <dbReference type="SAM" id="MobiDB-lite"/>
    </source>
</evidence>
<evidence type="ECO:0000256" key="27">
    <source>
        <dbReference type="PROSITE-ProRule" id="PRU10141"/>
    </source>
</evidence>
<dbReference type="CDD" id="cd02248">
    <property type="entry name" value="Peptidase_C1A"/>
    <property type="match status" value="1"/>
</dbReference>
<dbReference type="EC" id="2.7.11.1" evidence="2"/>
<evidence type="ECO:0000256" key="17">
    <source>
        <dbReference type="ARBA" id="ARBA00023043"/>
    </source>
</evidence>
<keyword evidence="19" id="KW-0865">Zymogen</keyword>
<evidence type="ECO:0000259" key="31">
    <source>
        <dbReference type="PROSITE" id="PS51424"/>
    </source>
</evidence>
<keyword evidence="33" id="KW-1185">Reference proteome</keyword>
<dbReference type="PRINTS" id="PR00705">
    <property type="entry name" value="PAPAIN"/>
</dbReference>
<comment type="cofactor">
    <cofactor evidence="1">
        <name>Mg(2+)</name>
        <dbReference type="ChEBI" id="CHEBI:18420"/>
    </cofactor>
</comment>
<evidence type="ECO:0000256" key="22">
    <source>
        <dbReference type="ARBA" id="ARBA00048679"/>
    </source>
</evidence>
<evidence type="ECO:0000256" key="23">
    <source>
        <dbReference type="ARBA" id="ARBA00060827"/>
    </source>
</evidence>
<keyword evidence="5" id="KW-0645">Protease</keyword>
<evidence type="ECO:0000256" key="25">
    <source>
        <dbReference type="ARBA" id="ARBA00071988"/>
    </source>
</evidence>
<keyword evidence="6" id="KW-0808">Transferase</keyword>
<dbReference type="SUPFAM" id="SSF56112">
    <property type="entry name" value="Protein kinase-like (PK-like)"/>
    <property type="match status" value="1"/>
</dbReference>
<feature type="repeat" description="ANK" evidence="26">
    <location>
        <begin position="510"/>
        <end position="542"/>
    </location>
</feature>
<comment type="catalytic activity">
    <reaction evidence="21">
        <text>L-threonyl-[protein] + ATP = O-phospho-L-threonyl-[protein] + ADP + H(+)</text>
        <dbReference type="Rhea" id="RHEA:46608"/>
        <dbReference type="Rhea" id="RHEA-COMP:11060"/>
        <dbReference type="Rhea" id="RHEA-COMP:11605"/>
        <dbReference type="ChEBI" id="CHEBI:15378"/>
        <dbReference type="ChEBI" id="CHEBI:30013"/>
        <dbReference type="ChEBI" id="CHEBI:30616"/>
        <dbReference type="ChEBI" id="CHEBI:61977"/>
        <dbReference type="ChEBI" id="CHEBI:456216"/>
        <dbReference type="EC" id="2.7.11.1"/>
    </reaction>
</comment>
<evidence type="ECO:0000256" key="7">
    <source>
        <dbReference type="ARBA" id="ARBA00022703"/>
    </source>
</evidence>
<dbReference type="GO" id="GO:0005737">
    <property type="term" value="C:cytoplasm"/>
    <property type="evidence" value="ECO:0007669"/>
    <property type="project" value="TreeGrafter"/>
</dbReference>
<dbReference type="Pfam" id="PF00023">
    <property type="entry name" value="Ank"/>
    <property type="match status" value="1"/>
</dbReference>
<dbReference type="Pfam" id="PF00069">
    <property type="entry name" value="Pkinase"/>
    <property type="match status" value="1"/>
</dbReference>
<keyword evidence="18" id="KW-0342">GTP-binding</keyword>
<dbReference type="SUPFAM" id="SSF52540">
    <property type="entry name" value="P-loop containing nucleoside triphosphate hydrolases"/>
    <property type="match status" value="1"/>
</dbReference>
<dbReference type="SMART" id="SM00220">
    <property type="entry name" value="S_TKc"/>
    <property type="match status" value="1"/>
</dbReference>
<keyword evidence="8" id="KW-0677">Repeat</keyword>
<dbReference type="Gene3D" id="3.30.200.20">
    <property type="entry name" value="Phosphorylase Kinase, domain 1"/>
    <property type="match status" value="1"/>
</dbReference>
<evidence type="ECO:0000256" key="4">
    <source>
        <dbReference type="ARBA" id="ARBA00022553"/>
    </source>
</evidence>
<evidence type="ECO:0000256" key="20">
    <source>
        <dbReference type="ARBA" id="ARBA00023157"/>
    </source>
</evidence>
<keyword evidence="4" id="KW-0597">Phosphoprotein</keyword>
<dbReference type="Gene3D" id="1.25.40.20">
    <property type="entry name" value="Ankyrin repeat-containing domain"/>
    <property type="match status" value="2"/>
</dbReference>
<dbReference type="InterPro" id="IPR011029">
    <property type="entry name" value="DEATH-like_dom_sf"/>
</dbReference>
<dbReference type="SUPFAM" id="SSF47986">
    <property type="entry name" value="DEATH domain"/>
    <property type="match status" value="1"/>
</dbReference>
<dbReference type="PROSITE" id="PS00639">
    <property type="entry name" value="THIOL_PROTEASE_HIS"/>
    <property type="match status" value="1"/>
</dbReference>
<dbReference type="SUPFAM" id="SSF54001">
    <property type="entry name" value="Cysteine proteinases"/>
    <property type="match status" value="1"/>
</dbReference>
<feature type="repeat" description="ANK" evidence="26">
    <location>
        <begin position="609"/>
        <end position="641"/>
    </location>
</feature>
<protein>
    <recommendedName>
        <fullName evidence="25">Death-associated protein kinase 1</fullName>
        <ecNumber evidence="2">2.7.11.1</ecNumber>
    </recommendedName>
</protein>
<feature type="compositionally biased region" description="Polar residues" evidence="28">
    <location>
        <begin position="724"/>
        <end position="740"/>
    </location>
</feature>
<evidence type="ECO:0000256" key="10">
    <source>
        <dbReference type="ARBA" id="ARBA00022777"/>
    </source>
</evidence>
<dbReference type="InterPro" id="IPR020859">
    <property type="entry name" value="ROC"/>
</dbReference>
<name>A0AAD7SKU1_9TELE</name>
<dbReference type="CDD" id="cd08782">
    <property type="entry name" value="Death_DAPK1"/>
    <property type="match status" value="1"/>
</dbReference>
<feature type="domain" description="Death" evidence="30">
    <location>
        <begin position="1321"/>
        <end position="1397"/>
    </location>
</feature>
<dbReference type="GO" id="GO:0004674">
    <property type="term" value="F:protein serine/threonine kinase activity"/>
    <property type="evidence" value="ECO:0007669"/>
    <property type="project" value="UniProtKB-KW"/>
</dbReference>
<dbReference type="FunFam" id="1.20.5.460:FF:000003">
    <property type="entry name" value="Death-associated protein kinase 1"/>
    <property type="match status" value="1"/>
</dbReference>
<dbReference type="InterPro" id="IPR011009">
    <property type="entry name" value="Kinase-like_dom_sf"/>
</dbReference>
<dbReference type="PROSITE" id="PS00107">
    <property type="entry name" value="PROTEIN_KINASE_ATP"/>
    <property type="match status" value="1"/>
</dbReference>
<dbReference type="InterPro" id="IPR017441">
    <property type="entry name" value="Protein_kinase_ATP_BS"/>
</dbReference>
<dbReference type="SMART" id="SM00848">
    <property type="entry name" value="Inhibitor_I29"/>
    <property type="match status" value="1"/>
</dbReference>
<dbReference type="PRINTS" id="PR01415">
    <property type="entry name" value="ANKYRIN"/>
</dbReference>
<evidence type="ECO:0000259" key="29">
    <source>
        <dbReference type="PROSITE" id="PS50011"/>
    </source>
</evidence>
<dbReference type="Gene3D" id="3.40.50.300">
    <property type="entry name" value="P-loop containing nucleotide triphosphate hydrolases"/>
    <property type="match status" value="1"/>
</dbReference>
<evidence type="ECO:0000256" key="6">
    <source>
        <dbReference type="ARBA" id="ARBA00022679"/>
    </source>
</evidence>
<evidence type="ECO:0000256" key="14">
    <source>
        <dbReference type="ARBA" id="ARBA00022843"/>
    </source>
</evidence>
<dbReference type="GO" id="GO:0005634">
    <property type="term" value="C:nucleus"/>
    <property type="evidence" value="ECO:0007669"/>
    <property type="project" value="TreeGrafter"/>
</dbReference>
<accession>A0AAD7SKU1</accession>
<feature type="repeat" description="ANK" evidence="26">
    <location>
        <begin position="444"/>
        <end position="476"/>
    </location>
</feature>
<dbReference type="PANTHER" id="PTHR24342">
    <property type="entry name" value="SERINE/THREONINE-PROTEIN KINASE 17"/>
    <property type="match status" value="1"/>
</dbReference>
<evidence type="ECO:0000256" key="18">
    <source>
        <dbReference type="ARBA" id="ARBA00023134"/>
    </source>
</evidence>
<dbReference type="EMBL" id="JAINUG010000053">
    <property type="protein sequence ID" value="KAJ8404477.1"/>
    <property type="molecule type" value="Genomic_DNA"/>
</dbReference>
<feature type="domain" description="Protein kinase" evidence="29">
    <location>
        <begin position="13"/>
        <end position="275"/>
    </location>
</feature>
<dbReference type="FunFam" id="1.10.533.10:FF:000008">
    <property type="entry name" value="Death associated protein kinase 1"/>
    <property type="match status" value="1"/>
</dbReference>
<evidence type="ECO:0000313" key="33">
    <source>
        <dbReference type="Proteomes" id="UP001221898"/>
    </source>
</evidence>
<dbReference type="InterPro" id="IPR038765">
    <property type="entry name" value="Papain-like_cys_pep_sf"/>
</dbReference>
<dbReference type="InterPro" id="IPR036770">
    <property type="entry name" value="Ankyrin_rpt-contain_sf"/>
</dbReference>
<dbReference type="Pfam" id="PF08246">
    <property type="entry name" value="Inhibitor_I29"/>
    <property type="match status" value="1"/>
</dbReference>
<evidence type="ECO:0000256" key="12">
    <source>
        <dbReference type="ARBA" id="ARBA00022807"/>
    </source>
</evidence>
<evidence type="ECO:0000256" key="8">
    <source>
        <dbReference type="ARBA" id="ARBA00022737"/>
    </source>
</evidence>
<evidence type="ECO:0000256" key="5">
    <source>
        <dbReference type="ARBA" id="ARBA00022670"/>
    </source>
</evidence>
<dbReference type="Gene3D" id="1.10.510.10">
    <property type="entry name" value="Transferase(Phosphotransferase) domain 1"/>
    <property type="match status" value="1"/>
</dbReference>
<dbReference type="GO" id="GO:0097190">
    <property type="term" value="P:apoptotic signaling pathway"/>
    <property type="evidence" value="ECO:0007669"/>
    <property type="project" value="UniProtKB-ARBA"/>
</dbReference>
<feature type="repeat" description="ANK" evidence="26">
    <location>
        <begin position="378"/>
        <end position="410"/>
    </location>
</feature>
<dbReference type="GO" id="GO:0035556">
    <property type="term" value="P:intracellular signal transduction"/>
    <property type="evidence" value="ECO:0007669"/>
    <property type="project" value="UniProtKB-ARBA"/>
</dbReference>
<evidence type="ECO:0000259" key="30">
    <source>
        <dbReference type="PROSITE" id="PS50017"/>
    </source>
</evidence>
<dbReference type="Gene3D" id="3.90.70.10">
    <property type="entry name" value="Cysteine proteinases"/>
    <property type="match status" value="1"/>
</dbReference>
<dbReference type="GO" id="GO:0006508">
    <property type="term" value="P:proteolysis"/>
    <property type="evidence" value="ECO:0007669"/>
    <property type="project" value="UniProtKB-KW"/>
</dbReference>
<evidence type="ECO:0000256" key="11">
    <source>
        <dbReference type="ARBA" id="ARBA00022801"/>
    </source>
</evidence>
<feature type="binding site" evidence="27">
    <location>
        <position position="46"/>
    </location>
    <ligand>
        <name>ATP</name>
        <dbReference type="ChEBI" id="CHEBI:30616"/>
    </ligand>
</feature>
<dbReference type="InterPro" id="IPR000169">
    <property type="entry name" value="Pept_cys_AS"/>
</dbReference>
<keyword evidence="14" id="KW-0832">Ubl conjugation</keyword>
<keyword evidence="13 27" id="KW-0067">ATP-binding</keyword>
<comment type="caution">
    <text evidence="32">The sequence shown here is derived from an EMBL/GenBank/DDBJ whole genome shotgun (WGS) entry which is preliminary data.</text>
</comment>
<dbReference type="InterPro" id="IPR039417">
    <property type="entry name" value="Peptidase_C1A_papain-like"/>
</dbReference>
<evidence type="ECO:0000256" key="3">
    <source>
        <dbReference type="ARBA" id="ARBA00022527"/>
    </source>
</evidence>
<evidence type="ECO:0000256" key="16">
    <source>
        <dbReference type="ARBA" id="ARBA00022860"/>
    </source>
</evidence>
<keyword evidence="15" id="KW-0810">Translation regulation</keyword>
<keyword evidence="7" id="KW-0053">Apoptosis</keyword>
<reference evidence="32" key="1">
    <citation type="journal article" date="2023" name="Science">
        <title>Genome structures resolve the early diversification of teleost fishes.</title>
        <authorList>
            <person name="Parey E."/>
            <person name="Louis A."/>
            <person name="Montfort J."/>
            <person name="Bouchez O."/>
            <person name="Roques C."/>
            <person name="Iampietro C."/>
            <person name="Lluch J."/>
            <person name="Castinel A."/>
            <person name="Donnadieu C."/>
            <person name="Desvignes T."/>
            <person name="Floi Bucao C."/>
            <person name="Jouanno E."/>
            <person name="Wen M."/>
            <person name="Mejri S."/>
            <person name="Dirks R."/>
            <person name="Jansen H."/>
            <person name="Henkel C."/>
            <person name="Chen W.J."/>
            <person name="Zahm M."/>
            <person name="Cabau C."/>
            <person name="Klopp C."/>
            <person name="Thompson A.W."/>
            <person name="Robinson-Rechavi M."/>
            <person name="Braasch I."/>
            <person name="Lecointre G."/>
            <person name="Bobe J."/>
            <person name="Postlethwait J.H."/>
            <person name="Berthelot C."/>
            <person name="Roest Crollius H."/>
            <person name="Guiguen Y."/>
        </authorList>
    </citation>
    <scope>NUCLEOTIDE SEQUENCE</scope>
    <source>
        <strain evidence="32">NC1722</strain>
    </source>
</reference>
<keyword evidence="11" id="KW-0378">Hydrolase</keyword>
<dbReference type="InterPro" id="IPR002110">
    <property type="entry name" value="Ankyrin_rpt"/>
</dbReference>
<dbReference type="InterPro" id="IPR013201">
    <property type="entry name" value="Prot_inhib_I29"/>
</dbReference>
<feature type="region of interest" description="Disordered" evidence="28">
    <location>
        <begin position="718"/>
        <end position="740"/>
    </location>
</feature>
<feature type="repeat" description="ANK" evidence="26">
    <location>
        <begin position="543"/>
        <end position="575"/>
    </location>
</feature>
<dbReference type="PANTHER" id="PTHR24342:SF17">
    <property type="entry name" value="DEATH-ASSOCIATED PROTEIN KINASE 1"/>
    <property type="match status" value="1"/>
</dbReference>
<comment type="similarity">
    <text evidence="23">Belongs to the protein kinase superfamily. CAMK Ser/Thr protein kinase family. DAP kinase subfamily.</text>
</comment>
<feature type="repeat" description="ANK" evidence="26">
    <location>
        <begin position="477"/>
        <end position="509"/>
    </location>
</feature>
<comment type="catalytic activity">
    <reaction evidence="22">
        <text>L-seryl-[protein] + ATP = O-phospho-L-seryl-[protein] + ADP + H(+)</text>
        <dbReference type="Rhea" id="RHEA:17989"/>
        <dbReference type="Rhea" id="RHEA-COMP:9863"/>
        <dbReference type="Rhea" id="RHEA-COMP:11604"/>
        <dbReference type="ChEBI" id="CHEBI:15378"/>
        <dbReference type="ChEBI" id="CHEBI:29999"/>
        <dbReference type="ChEBI" id="CHEBI:30616"/>
        <dbReference type="ChEBI" id="CHEBI:83421"/>
        <dbReference type="ChEBI" id="CHEBI:456216"/>
        <dbReference type="EC" id="2.7.11.1"/>
    </reaction>
</comment>
<dbReference type="GO" id="GO:0043065">
    <property type="term" value="P:positive regulation of apoptotic process"/>
    <property type="evidence" value="ECO:0007669"/>
    <property type="project" value="TreeGrafter"/>
</dbReference>
<feature type="repeat" description="ANK" evidence="26">
    <location>
        <begin position="576"/>
        <end position="608"/>
    </location>
</feature>
<keyword evidence="17 26" id="KW-0040">ANK repeat</keyword>
<dbReference type="InterPro" id="IPR025661">
    <property type="entry name" value="Pept_asp_AS"/>
</dbReference>
<evidence type="ECO:0000313" key="32">
    <source>
        <dbReference type="EMBL" id="KAJ8404477.1"/>
    </source>
</evidence>
<dbReference type="SMART" id="SM00645">
    <property type="entry name" value="Pept_C1"/>
    <property type="match status" value="1"/>
</dbReference>
<evidence type="ECO:0000256" key="24">
    <source>
        <dbReference type="ARBA" id="ARBA00065179"/>
    </source>
</evidence>
<dbReference type="PROSITE" id="PS50088">
    <property type="entry name" value="ANK_REPEAT"/>
    <property type="match status" value="7"/>
</dbReference>
<dbReference type="FunFam" id="1.10.510.10:FF:000250">
    <property type="entry name" value="Death-associated protein kinase 3"/>
    <property type="match status" value="1"/>
</dbReference>
<dbReference type="InterPro" id="IPR027417">
    <property type="entry name" value="P-loop_NTPase"/>
</dbReference>
<dbReference type="FunFam" id="3.30.200.20:FF:000110">
    <property type="entry name" value="Death-associated kinase 3, isoform CRA_a"/>
    <property type="match status" value="1"/>
</dbReference>
<evidence type="ECO:0000256" key="9">
    <source>
        <dbReference type="ARBA" id="ARBA00022741"/>
    </source>
</evidence>
<feature type="domain" description="Roc" evidence="31">
    <location>
        <begin position="681"/>
        <end position="954"/>
    </location>
</feature>
<dbReference type="Gene3D" id="1.20.5.460">
    <property type="entry name" value="Single helix bin"/>
    <property type="match status" value="1"/>
</dbReference>
<evidence type="ECO:0000256" key="21">
    <source>
        <dbReference type="ARBA" id="ARBA00047899"/>
    </source>
</evidence>
<evidence type="ECO:0000256" key="15">
    <source>
        <dbReference type="ARBA" id="ARBA00022845"/>
    </source>
</evidence>
<dbReference type="GO" id="GO:0071346">
    <property type="term" value="P:cellular response to type II interferon"/>
    <property type="evidence" value="ECO:0007669"/>
    <property type="project" value="UniProtKB-ARBA"/>
</dbReference>
<dbReference type="Pfam" id="PF12796">
    <property type="entry name" value="Ank_2"/>
    <property type="match status" value="2"/>
</dbReference>
<dbReference type="InterPro" id="IPR000488">
    <property type="entry name" value="Death_dom"/>
</dbReference>
<dbReference type="FunFam" id="3.90.70.10:FF:000332">
    <property type="entry name" value="Cathepsin L1"/>
    <property type="match status" value="1"/>
</dbReference>
<keyword evidence="12" id="KW-0788">Thiol protease</keyword>
<dbReference type="GO" id="GO:0005516">
    <property type="term" value="F:calmodulin binding"/>
    <property type="evidence" value="ECO:0007669"/>
    <property type="project" value="UniProtKB-KW"/>
</dbReference>
<dbReference type="GO" id="GO:0005524">
    <property type="term" value="F:ATP binding"/>
    <property type="evidence" value="ECO:0007669"/>
    <property type="project" value="UniProtKB-UniRule"/>
</dbReference>
<keyword evidence="16" id="KW-0112">Calmodulin-binding</keyword>
<dbReference type="Pfam" id="PF00531">
    <property type="entry name" value="Death"/>
    <property type="match status" value="1"/>
</dbReference>
<dbReference type="GO" id="GO:0005525">
    <property type="term" value="F:GTP binding"/>
    <property type="evidence" value="ECO:0007669"/>
    <property type="project" value="UniProtKB-KW"/>
</dbReference>
<evidence type="ECO:0000256" key="2">
    <source>
        <dbReference type="ARBA" id="ARBA00012513"/>
    </source>
</evidence>
<keyword evidence="10" id="KW-0418">Kinase</keyword>
<dbReference type="PROSITE" id="PS00640">
    <property type="entry name" value="THIOL_PROTEASE_ASN"/>
    <property type="match status" value="1"/>
</dbReference>
<evidence type="ECO:0000256" key="13">
    <source>
        <dbReference type="ARBA" id="ARBA00022840"/>
    </source>
</evidence>
<evidence type="ECO:0000256" key="26">
    <source>
        <dbReference type="PROSITE-ProRule" id="PRU00023"/>
    </source>
</evidence>
<dbReference type="PROSITE" id="PS51424">
    <property type="entry name" value="ROC"/>
    <property type="match status" value="1"/>
</dbReference>
<dbReference type="PROSITE" id="PS00108">
    <property type="entry name" value="PROTEIN_KINASE_ST"/>
    <property type="match status" value="1"/>
</dbReference>
<dbReference type="SUPFAM" id="SSF48403">
    <property type="entry name" value="Ankyrin repeat"/>
    <property type="match status" value="1"/>
</dbReference>